<dbReference type="EMBL" id="MOBU01000031">
    <property type="protein sequence ID" value="RON60942.1"/>
    <property type="molecule type" value="Genomic_DNA"/>
</dbReference>
<dbReference type="Proteomes" id="UP000285757">
    <property type="component" value="Unassembled WGS sequence"/>
</dbReference>
<name>A0A423KY29_PSEFL</name>
<proteinExistence type="predicted"/>
<dbReference type="Pfam" id="PF10783">
    <property type="entry name" value="DUF2599"/>
    <property type="match status" value="2"/>
</dbReference>
<accession>A0A423KY29</accession>
<organism evidence="2 3">
    <name type="scientific">Pseudomonas fluorescens</name>
    <dbReference type="NCBI Taxonomy" id="294"/>
    <lineage>
        <taxon>Bacteria</taxon>
        <taxon>Pseudomonadati</taxon>
        <taxon>Pseudomonadota</taxon>
        <taxon>Gammaproteobacteria</taxon>
        <taxon>Pseudomonadales</taxon>
        <taxon>Pseudomonadaceae</taxon>
        <taxon>Pseudomonas</taxon>
    </lineage>
</organism>
<dbReference type="AlphaFoldDB" id="A0A423KY29"/>
<feature type="signal peptide" evidence="1">
    <location>
        <begin position="1"/>
        <end position="21"/>
    </location>
</feature>
<comment type="caution">
    <text evidence="2">The sequence shown here is derived from an EMBL/GenBank/DDBJ whole genome shotgun (WGS) entry which is preliminary data.</text>
</comment>
<evidence type="ECO:0000313" key="2">
    <source>
        <dbReference type="EMBL" id="RON60942.1"/>
    </source>
</evidence>
<evidence type="ECO:0000256" key="1">
    <source>
        <dbReference type="SAM" id="SignalP"/>
    </source>
</evidence>
<dbReference type="RefSeq" id="WP_123536387.1">
    <property type="nucleotide sequence ID" value="NZ_MOBU01000031.1"/>
</dbReference>
<reference evidence="2 3" key="1">
    <citation type="submission" date="2016-10" db="EMBL/GenBank/DDBJ databases">
        <title>Comparative genome analysis of multiple Pseudomonas spp. focuses on biocontrol and plant growth promoting traits.</title>
        <authorList>
            <person name="Tao X.-Y."/>
            <person name="Taylor C.G."/>
        </authorList>
    </citation>
    <scope>NUCLEOTIDE SEQUENCE [LARGE SCALE GENOMIC DNA]</scope>
    <source>
        <strain evidence="2 3">24D3</strain>
    </source>
</reference>
<evidence type="ECO:0000313" key="3">
    <source>
        <dbReference type="Proteomes" id="UP000285757"/>
    </source>
</evidence>
<keyword evidence="1" id="KW-0732">Signal</keyword>
<dbReference type="InterPro" id="IPR019719">
    <property type="entry name" value="DUF2599"/>
</dbReference>
<protein>
    <recommendedName>
        <fullName evidence="4">DUF2599 domain-containing protein</fullName>
    </recommendedName>
</protein>
<sequence length="573" mass="63220">MTKDCSDSGVLLRKTSSFALACTLSLLFSTVAAQPSLDPQDTLKRINHNYNSLKQECQEPDTGAPRGLYYCSGVTLRMVNDGPFNPWDYSPYAVKIGATSYSWIRKDLSTKILIHPAGLILRTPTDAAALNLPVKEQGFTCIYAFDGATGPERKWYGCGFFDSREPPRAAQGVMNNRNAALAYGTCAEAGVTTAEQWTQKYTGLMKGPIQYSQCSFNAEKPSDWQAMIRVHESRPSTTNKDPFAFSAQVNEFMLKNATATNDGSENMKYIDAFIYNVNSTQNFATRGDQAPPKPENGLNSARNFQKKLQAQGYSVPILRLDFTKPAEQRFSYVAADQAIDLTAAGGTQPTPAPPVQKYIAEAVWIERYDPGSKKNEWSLKITPTAQGKAIQASDQEALYKELFALRGADSQWRDNEKSVGSMRGQLSCLIQNYPGKTEWNLEPFRPNVSAQESAKAGCNPLPVQAPQYIASADWIKRFDPGTGKDEWSLSVVPTAAGRALPGEQVAALYDQLLALKGADSNWRDNEKSAGSMRQQLNCVLLNYRNKTPWNLEPFRPALSDNETRAAGCNPVPR</sequence>
<gene>
    <name evidence="2" type="ORF">BK671_26335</name>
</gene>
<feature type="chain" id="PRO_5019112829" description="DUF2599 domain-containing protein" evidence="1">
    <location>
        <begin position="22"/>
        <end position="573"/>
    </location>
</feature>
<evidence type="ECO:0008006" key="4">
    <source>
        <dbReference type="Google" id="ProtNLM"/>
    </source>
</evidence>